<evidence type="ECO:0000313" key="1">
    <source>
        <dbReference type="EMBL" id="CAL1547921.1"/>
    </source>
</evidence>
<reference evidence="1 2" key="1">
    <citation type="submission" date="2024-04" db="EMBL/GenBank/DDBJ databases">
        <authorList>
            <consortium name="Genoscope - CEA"/>
            <person name="William W."/>
        </authorList>
    </citation>
    <scope>NUCLEOTIDE SEQUENCE [LARGE SCALE GENOMIC DNA]</scope>
</reference>
<name>A0AAV2IL83_LYMST</name>
<comment type="caution">
    <text evidence="1">The sequence shown here is derived from an EMBL/GenBank/DDBJ whole genome shotgun (WGS) entry which is preliminary data.</text>
</comment>
<dbReference type="AlphaFoldDB" id="A0AAV2IL83"/>
<feature type="non-terminal residue" evidence="1">
    <location>
        <position position="77"/>
    </location>
</feature>
<protein>
    <submittedName>
        <fullName evidence="1">Uncharacterized protein</fullName>
    </submittedName>
</protein>
<dbReference type="EMBL" id="CAXITT010001108">
    <property type="protein sequence ID" value="CAL1547921.1"/>
    <property type="molecule type" value="Genomic_DNA"/>
</dbReference>
<evidence type="ECO:0000313" key="2">
    <source>
        <dbReference type="Proteomes" id="UP001497497"/>
    </source>
</evidence>
<gene>
    <name evidence="1" type="ORF">GSLYS_00021238001</name>
</gene>
<sequence length="77" mass="8837">RQSLERERNHIDSLQIQVNSGSRLLKQKEAKLLEMEDLAKEHENEEESEFSPFAGPWQRVKIPNLDLSDDDSSGISS</sequence>
<keyword evidence="2" id="KW-1185">Reference proteome</keyword>
<accession>A0AAV2IL83</accession>
<organism evidence="1 2">
    <name type="scientific">Lymnaea stagnalis</name>
    <name type="common">Great pond snail</name>
    <name type="synonym">Helix stagnalis</name>
    <dbReference type="NCBI Taxonomy" id="6523"/>
    <lineage>
        <taxon>Eukaryota</taxon>
        <taxon>Metazoa</taxon>
        <taxon>Spiralia</taxon>
        <taxon>Lophotrochozoa</taxon>
        <taxon>Mollusca</taxon>
        <taxon>Gastropoda</taxon>
        <taxon>Heterobranchia</taxon>
        <taxon>Euthyneura</taxon>
        <taxon>Panpulmonata</taxon>
        <taxon>Hygrophila</taxon>
        <taxon>Lymnaeoidea</taxon>
        <taxon>Lymnaeidae</taxon>
        <taxon>Lymnaea</taxon>
    </lineage>
</organism>
<proteinExistence type="predicted"/>
<feature type="non-terminal residue" evidence="1">
    <location>
        <position position="1"/>
    </location>
</feature>
<dbReference type="Proteomes" id="UP001497497">
    <property type="component" value="Unassembled WGS sequence"/>
</dbReference>